<dbReference type="OrthoDB" id="7476432at2"/>
<protein>
    <submittedName>
        <fullName evidence="1">Uncharacterized protein</fullName>
    </submittedName>
</protein>
<proteinExistence type="predicted"/>
<dbReference type="EMBL" id="QBKN01000014">
    <property type="protein sequence ID" value="PTX46894.1"/>
    <property type="molecule type" value="Genomic_DNA"/>
</dbReference>
<comment type="caution">
    <text evidence="1">The sequence shown here is derived from an EMBL/GenBank/DDBJ whole genome shotgun (WGS) entry which is preliminary data.</text>
</comment>
<sequence length="45" mass="5018">MKLKLYAFRHSFVRPAKPAMELHAAAALTGYTAKSTLHVYGARNQ</sequence>
<dbReference type="Proteomes" id="UP000244069">
    <property type="component" value="Unassembled WGS sequence"/>
</dbReference>
<reference evidence="1 2" key="1">
    <citation type="submission" date="2018-04" db="EMBL/GenBank/DDBJ databases">
        <title>Genomic Encyclopedia of Archaeal and Bacterial Type Strains, Phase II (KMG-II): from individual species to whole genera.</title>
        <authorList>
            <person name="Goeker M."/>
        </authorList>
    </citation>
    <scope>NUCLEOTIDE SEQUENCE [LARGE SCALE GENOMIC DNA]</scope>
    <source>
        <strain evidence="1 2">DSM 29329</strain>
    </source>
</reference>
<organism evidence="1 2">
    <name type="scientific">Allosediminivita pacifica</name>
    <dbReference type="NCBI Taxonomy" id="1267769"/>
    <lineage>
        <taxon>Bacteria</taxon>
        <taxon>Pseudomonadati</taxon>
        <taxon>Pseudomonadota</taxon>
        <taxon>Alphaproteobacteria</taxon>
        <taxon>Rhodobacterales</taxon>
        <taxon>Paracoccaceae</taxon>
        <taxon>Allosediminivita</taxon>
    </lineage>
</organism>
<accession>A0A2T6ASU3</accession>
<keyword evidence="2" id="KW-1185">Reference proteome</keyword>
<dbReference type="AlphaFoldDB" id="A0A2T6ASU3"/>
<name>A0A2T6ASU3_9RHOB</name>
<gene>
    <name evidence="1" type="ORF">C8N44_11436</name>
</gene>
<evidence type="ECO:0000313" key="2">
    <source>
        <dbReference type="Proteomes" id="UP000244069"/>
    </source>
</evidence>
<dbReference type="RefSeq" id="WP_158274048.1">
    <property type="nucleotide sequence ID" value="NZ_BMEZ01000015.1"/>
</dbReference>
<evidence type="ECO:0000313" key="1">
    <source>
        <dbReference type="EMBL" id="PTX46894.1"/>
    </source>
</evidence>